<proteinExistence type="predicted"/>
<keyword evidence="2" id="KW-0472">Membrane</keyword>
<feature type="compositionally biased region" description="Basic and acidic residues" evidence="1">
    <location>
        <begin position="1"/>
        <end position="11"/>
    </location>
</feature>
<evidence type="ECO:0000313" key="3">
    <source>
        <dbReference type="EMBL" id="MPR26574.1"/>
    </source>
</evidence>
<feature type="transmembrane region" description="Helical" evidence="2">
    <location>
        <begin position="33"/>
        <end position="57"/>
    </location>
</feature>
<gene>
    <name evidence="3" type="ORF">FS320_15455</name>
</gene>
<keyword evidence="4" id="KW-1185">Reference proteome</keyword>
<evidence type="ECO:0000256" key="2">
    <source>
        <dbReference type="SAM" id="Phobius"/>
    </source>
</evidence>
<dbReference type="EMBL" id="VOSK01000053">
    <property type="protein sequence ID" value="MPR26574.1"/>
    <property type="molecule type" value="Genomic_DNA"/>
</dbReference>
<sequence length="73" mass="7470">MLDVPGRDLSSKEPPPSRRAVSQSPGLTTTTQVLAGVALLGALKVGLLTSLLAGLLVHELVHTLVVHPAGRGV</sequence>
<evidence type="ECO:0000256" key="1">
    <source>
        <dbReference type="SAM" id="MobiDB-lite"/>
    </source>
</evidence>
<comment type="caution">
    <text evidence="3">The sequence shown here is derived from an EMBL/GenBank/DDBJ whole genome shotgun (WGS) entry which is preliminary data.</text>
</comment>
<organism evidence="3 4">
    <name type="scientific">Microvirga tunisiensis</name>
    <dbReference type="NCBI Taxonomy" id="2108360"/>
    <lineage>
        <taxon>Bacteria</taxon>
        <taxon>Pseudomonadati</taxon>
        <taxon>Pseudomonadota</taxon>
        <taxon>Alphaproteobacteria</taxon>
        <taxon>Hyphomicrobiales</taxon>
        <taxon>Methylobacteriaceae</taxon>
        <taxon>Microvirga</taxon>
    </lineage>
</organism>
<keyword evidence="2" id="KW-0812">Transmembrane</keyword>
<keyword evidence="2" id="KW-1133">Transmembrane helix</keyword>
<evidence type="ECO:0000313" key="4">
    <source>
        <dbReference type="Proteomes" id="UP000403266"/>
    </source>
</evidence>
<dbReference type="Proteomes" id="UP000403266">
    <property type="component" value="Unassembled WGS sequence"/>
</dbReference>
<name>A0A5N7MKB4_9HYPH</name>
<feature type="region of interest" description="Disordered" evidence="1">
    <location>
        <begin position="1"/>
        <end position="26"/>
    </location>
</feature>
<dbReference type="AlphaFoldDB" id="A0A5N7MKB4"/>
<accession>A0A5N7MKB4</accession>
<reference evidence="3 4" key="1">
    <citation type="journal article" date="2019" name="Syst. Appl. Microbiol.">
        <title>Microvirga tunisiensis sp. nov., a root nodule symbiotic bacterium isolated from Lupinus micranthus and L. luteus grown in Northern Tunisia.</title>
        <authorList>
            <person name="Msaddak A."/>
            <person name="Rejili M."/>
            <person name="Duran D."/>
            <person name="Mars M."/>
            <person name="Palacios J.M."/>
            <person name="Ruiz-Argueso T."/>
            <person name="Rey L."/>
            <person name="Imperial J."/>
        </authorList>
    </citation>
    <scope>NUCLEOTIDE SEQUENCE [LARGE SCALE GENOMIC DNA]</scope>
    <source>
        <strain evidence="3 4">Lmie10</strain>
    </source>
</reference>
<protein>
    <submittedName>
        <fullName evidence="3">Uncharacterized protein</fullName>
    </submittedName>
</protein>